<proteinExistence type="predicted"/>
<dbReference type="EMBL" id="AGXJ01000002">
    <property type="protein sequence ID" value="EIY40955.1"/>
    <property type="molecule type" value="Genomic_DNA"/>
</dbReference>
<reference evidence="1 2" key="1">
    <citation type="submission" date="2012-02" db="EMBL/GenBank/DDBJ databases">
        <title>The Genome Sequence of Bacteroides dorei CL02T12C06.</title>
        <authorList>
            <consortium name="The Broad Institute Genome Sequencing Platform"/>
            <person name="Earl A."/>
            <person name="Ward D."/>
            <person name="Feldgarden M."/>
            <person name="Gevers D."/>
            <person name="Zitomersky N.L."/>
            <person name="Coyne M.J."/>
            <person name="Comstock L.E."/>
            <person name="Young S.K."/>
            <person name="Zeng Q."/>
            <person name="Gargeya S."/>
            <person name="Fitzgerald M."/>
            <person name="Haas B."/>
            <person name="Abouelleil A."/>
            <person name="Alvarado L."/>
            <person name="Arachchi H.M."/>
            <person name="Berlin A."/>
            <person name="Chapman S.B."/>
            <person name="Gearin G."/>
            <person name="Goldberg J."/>
            <person name="Griggs A."/>
            <person name="Gujja S."/>
            <person name="Hansen M."/>
            <person name="Heiman D."/>
            <person name="Howarth C."/>
            <person name="Larimer J."/>
            <person name="Lui A."/>
            <person name="MacDonald P.J.P."/>
            <person name="McCowen C."/>
            <person name="Montmayeur A."/>
            <person name="Murphy C."/>
            <person name="Neiman D."/>
            <person name="Pearson M."/>
            <person name="Priest M."/>
            <person name="Roberts A."/>
            <person name="Saif S."/>
            <person name="Shea T."/>
            <person name="Sisk P."/>
            <person name="Stolte C."/>
            <person name="Sykes S."/>
            <person name="Wortman J."/>
            <person name="Nusbaum C."/>
            <person name="Birren B."/>
        </authorList>
    </citation>
    <scope>NUCLEOTIDE SEQUENCE [LARGE SCALE GENOMIC DNA]</scope>
    <source>
        <strain evidence="1 2">CL02T12C06</strain>
    </source>
</reference>
<evidence type="ECO:0000313" key="2">
    <source>
        <dbReference type="Proteomes" id="UP000005974"/>
    </source>
</evidence>
<keyword evidence="2" id="KW-1185">Reference proteome</keyword>
<gene>
    <name evidence="1" type="ORF">HMPREF1064_00090</name>
</gene>
<accession>I8WQR3</accession>
<evidence type="ECO:0000313" key="1">
    <source>
        <dbReference type="EMBL" id="EIY40955.1"/>
    </source>
</evidence>
<organism evidence="1 2">
    <name type="scientific">Phocaeicola dorei CL02T12C06</name>
    <dbReference type="NCBI Taxonomy" id="997876"/>
    <lineage>
        <taxon>Bacteria</taxon>
        <taxon>Pseudomonadati</taxon>
        <taxon>Bacteroidota</taxon>
        <taxon>Bacteroidia</taxon>
        <taxon>Bacteroidales</taxon>
        <taxon>Bacteroidaceae</taxon>
        <taxon>Phocaeicola</taxon>
    </lineage>
</organism>
<feature type="non-terminal residue" evidence="1">
    <location>
        <position position="25"/>
    </location>
</feature>
<name>I8WQR3_9BACT</name>
<dbReference type="HOGENOM" id="CLU_3419935_0_0_10"/>
<dbReference type="Proteomes" id="UP000005974">
    <property type="component" value="Unassembled WGS sequence"/>
</dbReference>
<comment type="caution">
    <text evidence="1">The sequence shown here is derived from an EMBL/GenBank/DDBJ whole genome shotgun (WGS) entry which is preliminary data.</text>
</comment>
<sequence>MLTTCIVISRGKMWLFDKSSHSYIE</sequence>
<protein>
    <submittedName>
        <fullName evidence="1">Uncharacterized protein</fullName>
    </submittedName>
</protein>
<dbReference type="AlphaFoldDB" id="I8WQR3"/>